<evidence type="ECO:0000313" key="2">
    <source>
        <dbReference type="Proteomes" id="UP000663831"/>
    </source>
</evidence>
<evidence type="ECO:0000313" key="1">
    <source>
        <dbReference type="EMBL" id="CAE6479771.1"/>
    </source>
</evidence>
<sequence length="311" mass="34693">MDQDNSEIKPTRKLVIVFGAVYGTTPIEQIIQTDRDDRPQLLYKQLDDPISQRPSRIDRLSVRLGFKQGRFGQSKSNLAIPSSTGQKLSNDEAVMKPYKFLLANYKPGDDVVIIVESNDRYEARLSAAAMLVRHLRGDIFAGAPSDLSARGDSIPGRQMPIHLIVGLLETADGASTLSRYVESRFPLGLKQIICLTTSGQRNCSCSTKFGSNGGVVSRELCFYDNTIREMDEFIYSTKDIIHYPRNEVPEWDQQVPVWAEIMNTPPGGPLGVVPLASAGPAGMYQHELRKYQEWPTRVVWKSTCHSDAVCI</sequence>
<protein>
    <submittedName>
        <fullName evidence="1">Uncharacterized protein</fullName>
    </submittedName>
</protein>
<comment type="caution">
    <text evidence="1">The sequence shown here is derived from an EMBL/GenBank/DDBJ whole genome shotgun (WGS) entry which is preliminary data.</text>
</comment>
<accession>A0A8H3CEP4</accession>
<dbReference type="EMBL" id="CAJMWV010003308">
    <property type="protein sequence ID" value="CAE6479771.1"/>
    <property type="molecule type" value="Genomic_DNA"/>
</dbReference>
<reference evidence="1" key="1">
    <citation type="submission" date="2021-01" db="EMBL/GenBank/DDBJ databases">
        <authorList>
            <person name="Kaushik A."/>
        </authorList>
    </citation>
    <scope>NUCLEOTIDE SEQUENCE</scope>
    <source>
        <strain evidence="1">AG3-1AP</strain>
    </source>
</reference>
<dbReference type="AlphaFoldDB" id="A0A8H3CEP4"/>
<dbReference type="Proteomes" id="UP000663831">
    <property type="component" value="Unassembled WGS sequence"/>
</dbReference>
<name>A0A8H3CEP4_9AGAM</name>
<proteinExistence type="predicted"/>
<organism evidence="1 2">
    <name type="scientific">Rhizoctonia solani</name>
    <dbReference type="NCBI Taxonomy" id="456999"/>
    <lineage>
        <taxon>Eukaryota</taxon>
        <taxon>Fungi</taxon>
        <taxon>Dikarya</taxon>
        <taxon>Basidiomycota</taxon>
        <taxon>Agaricomycotina</taxon>
        <taxon>Agaricomycetes</taxon>
        <taxon>Cantharellales</taxon>
        <taxon>Ceratobasidiaceae</taxon>
        <taxon>Rhizoctonia</taxon>
    </lineage>
</organism>
<gene>
    <name evidence="1" type="ORF">RDB_LOCUS97716</name>
</gene>